<dbReference type="InParanoid" id="B7G0S8"/>
<dbReference type="eggNOG" id="KOG2270">
    <property type="taxonomic scope" value="Eukaryota"/>
</dbReference>
<dbReference type="Proteomes" id="UP000000759">
    <property type="component" value="Chromosome 9"/>
</dbReference>
<evidence type="ECO:0000256" key="11">
    <source>
        <dbReference type="ARBA" id="ARBA00048679"/>
    </source>
</evidence>
<feature type="region of interest" description="Disordered" evidence="12">
    <location>
        <begin position="168"/>
        <end position="250"/>
    </location>
</feature>
<dbReference type="GeneID" id="7201500"/>
<feature type="region of interest" description="Disordered" evidence="12">
    <location>
        <begin position="988"/>
        <end position="1011"/>
    </location>
</feature>
<dbReference type="OrthoDB" id="205248at2759"/>
<feature type="compositionally biased region" description="Polar residues" evidence="12">
    <location>
        <begin position="686"/>
        <end position="713"/>
    </location>
</feature>
<sequence>MFPSHRHPFPPSTGSTNNVRDGGAANELVITPADRTLQGPKYISSDAVSFGSGWTANTSFPCVFVGERRHQTYLERIPYVPDKAAWKRFRLSCSIRETPYVVFRRFRHFCRNESPLVYQDIYYVRPESVPPQPTNNLQADGIGAAVPCGTPNPFCVVPLYASAPVAATHRDTHRRKAFHRSRAARADNPRGTTTPGTVSRKSKVDRSYKTHYKKNVMEDDLRNSTIEHSDQNSSQDALEHVNESHNDASVNESHNDALLFDGELHDTTEQPKELPLPNKVDEHNELDLNDLRSSTHNTNLTATSLQESSYASLNVEHLLAEMDCAAPPEMTTPGPRHAPWASAPSSVPRQPSLRDIMMEQQQRQHQAEKSSLLMVELAQEEELIRIALERSLTDVGSVHSATAASTRTAPHESHAPPGDPQNAQPAAVSERPSVRKETQVSKTDLSAVEVSLIEQALREGIRRHQNDFHHNASLPQKPHPVARMLATLHEEETTVGSSPNEDDDLSPEALTDSDPEPSLDLPVRPSSTTLSSSPPTTPAGQGSLQNLEGSHKDSSPLTTPLSSSSWRLREGQYACAGASPASTSVSVTSSWTPRDAASPDNGISPASTSSARSAGYNYRSPLVQHLGPSFQRLEELSSDELLLVDSARSISGASSAMESSSATVPRHAVRDPLLGFTYLDEYRNTNESQSQEWDGSEVQQRQKALRASQSSGLSAGPMLAPPSADMPLPPVTTLRSVSTAVTTASTAADSETSITGPATANQSFADDYDWRGAEHHLSAEEIRSIQQALTDDDTWQENSALVDAPEAGDTHTDTQNGELSAAEAEAIERALREADEESERDSLLLAWQMQDEEEARQRQQVAARGTQQGNIRTITRAELRAEQSGRFSTIGAVHSSDPPVMRHPLEDEEEVQLAAAGFRMNSTTRQEWSRRDQHSVVGPNNEVRTKHDAELHEQANAHRLGLDTDEHGLARIGNKAFNSFLHSVRRDKKKGVATHGTGRAGSDTDATKGGAMDPAVRMQITRAINSGLIERCNGVVKEGKEAVVYHAEKGEESEGFDVAMKVFKRIQEFKGRGDYVEGDPRYARANFRKASNREQLEIWAEKEFRNLMRAIRAGVPVPTPLLQKENVLFMRFMGMNGWPSPQLRELDLRKGSKKWTTLYTQVMEAIQRLYTKGRLVHGDLSEYNIMVVPAFLVDNPSTYVENDQDLQPVLIDFGQAVDLRHPEARPLLERDLDRVIAFFKRQGVETMRISDAVSFVVNEAELKPINVPS</sequence>
<keyword evidence="4" id="KW-0808">Transferase</keyword>
<keyword evidence="9" id="KW-0460">Magnesium</keyword>
<gene>
    <name evidence="14" type="ORF">PHATRDRAFT_46310</name>
</gene>
<feature type="compositionally biased region" description="Polar residues" evidence="12">
    <location>
        <begin position="539"/>
        <end position="548"/>
    </location>
</feature>
<feature type="region of interest" description="Disordered" evidence="12">
    <location>
        <begin position="394"/>
        <end position="443"/>
    </location>
</feature>
<dbReference type="Gene3D" id="1.10.510.10">
    <property type="entry name" value="Transferase(Phosphotransferase) domain 1"/>
    <property type="match status" value="1"/>
</dbReference>
<comment type="similarity">
    <text evidence="1">Belongs to the protein kinase superfamily. RIO-type Ser/Thr kinase family.</text>
</comment>
<dbReference type="InterPro" id="IPR018934">
    <property type="entry name" value="RIO_dom"/>
</dbReference>
<dbReference type="RefSeq" id="XP_002180725.1">
    <property type="nucleotide sequence ID" value="XM_002180689.1"/>
</dbReference>
<dbReference type="EMBL" id="CM000612">
    <property type="protein sequence ID" value="EEC48133.1"/>
    <property type="molecule type" value="Genomic_DNA"/>
</dbReference>
<feature type="compositionally biased region" description="Low complexity" evidence="12">
    <location>
        <begin position="525"/>
        <end position="534"/>
    </location>
</feature>
<feature type="compositionally biased region" description="Low complexity" evidence="12">
    <location>
        <begin position="578"/>
        <end position="590"/>
    </location>
</feature>
<reference evidence="14 15" key="1">
    <citation type="journal article" date="2008" name="Nature">
        <title>The Phaeodactylum genome reveals the evolutionary history of diatom genomes.</title>
        <authorList>
            <person name="Bowler C."/>
            <person name="Allen A.E."/>
            <person name="Badger J.H."/>
            <person name="Grimwood J."/>
            <person name="Jabbari K."/>
            <person name="Kuo A."/>
            <person name="Maheswari U."/>
            <person name="Martens C."/>
            <person name="Maumus F."/>
            <person name="Otillar R.P."/>
            <person name="Rayko E."/>
            <person name="Salamov A."/>
            <person name="Vandepoele K."/>
            <person name="Beszteri B."/>
            <person name="Gruber A."/>
            <person name="Heijde M."/>
            <person name="Katinka M."/>
            <person name="Mock T."/>
            <person name="Valentin K."/>
            <person name="Verret F."/>
            <person name="Berges J.A."/>
            <person name="Brownlee C."/>
            <person name="Cadoret J.P."/>
            <person name="Chiovitti A."/>
            <person name="Choi C.J."/>
            <person name="Coesel S."/>
            <person name="De Martino A."/>
            <person name="Detter J.C."/>
            <person name="Durkin C."/>
            <person name="Falciatore A."/>
            <person name="Fournet J."/>
            <person name="Haruta M."/>
            <person name="Huysman M.J."/>
            <person name="Jenkins B.D."/>
            <person name="Jiroutova K."/>
            <person name="Jorgensen R.E."/>
            <person name="Joubert Y."/>
            <person name="Kaplan A."/>
            <person name="Kroger N."/>
            <person name="Kroth P.G."/>
            <person name="La Roche J."/>
            <person name="Lindquist E."/>
            <person name="Lommer M."/>
            <person name="Martin-Jezequel V."/>
            <person name="Lopez P.J."/>
            <person name="Lucas S."/>
            <person name="Mangogna M."/>
            <person name="McGinnis K."/>
            <person name="Medlin L.K."/>
            <person name="Montsant A."/>
            <person name="Oudot-Le Secq M.P."/>
            <person name="Napoli C."/>
            <person name="Obornik M."/>
            <person name="Parker M.S."/>
            <person name="Petit J.L."/>
            <person name="Porcel B.M."/>
            <person name="Poulsen N."/>
            <person name="Robison M."/>
            <person name="Rychlewski L."/>
            <person name="Rynearson T.A."/>
            <person name="Schmutz J."/>
            <person name="Shapiro H."/>
            <person name="Siaut M."/>
            <person name="Stanley M."/>
            <person name="Sussman M.R."/>
            <person name="Taylor A.R."/>
            <person name="Vardi A."/>
            <person name="von Dassow P."/>
            <person name="Vyverman W."/>
            <person name="Willis A."/>
            <person name="Wyrwicz L.S."/>
            <person name="Rokhsar D.S."/>
            <person name="Weissenbach J."/>
            <person name="Armbrust E.V."/>
            <person name="Green B.R."/>
            <person name="Van de Peer Y."/>
            <person name="Grigoriev I.V."/>
        </authorList>
    </citation>
    <scope>NUCLEOTIDE SEQUENCE [LARGE SCALE GENOMIC DNA]</scope>
    <source>
        <strain evidence="14 15">CCAP 1055/1</strain>
    </source>
</reference>
<dbReference type="HOGENOM" id="CLU_264136_0_0_1"/>
<dbReference type="KEGG" id="pti:PHATRDRAFT_46310"/>
<dbReference type="PaxDb" id="2850-Phatr46310"/>
<keyword evidence="3" id="KW-0723">Serine/threonine-protein kinase</keyword>
<protein>
    <recommendedName>
        <fullName evidence="2">non-specific serine/threonine protein kinase</fullName>
        <ecNumber evidence="2">2.7.11.1</ecNumber>
    </recommendedName>
</protein>
<dbReference type="PANTHER" id="PTHR45723">
    <property type="entry name" value="SERINE/THREONINE-PROTEIN KINASE RIO1"/>
    <property type="match status" value="1"/>
</dbReference>
<feature type="compositionally biased region" description="Basic and acidic residues" evidence="12">
    <location>
        <begin position="215"/>
        <end position="230"/>
    </location>
</feature>
<feature type="region of interest" description="Disordered" evidence="12">
    <location>
        <begin position="686"/>
        <end position="723"/>
    </location>
</feature>
<dbReference type="InterPro" id="IPR011009">
    <property type="entry name" value="Kinase-like_dom_sf"/>
</dbReference>
<feature type="region of interest" description="Disordered" evidence="12">
    <location>
        <begin position="577"/>
        <end position="613"/>
    </location>
</feature>
<dbReference type="EC" id="2.7.11.1" evidence="2"/>
<organism evidence="14 15">
    <name type="scientific">Phaeodactylum tricornutum (strain CCAP 1055/1)</name>
    <dbReference type="NCBI Taxonomy" id="556484"/>
    <lineage>
        <taxon>Eukaryota</taxon>
        <taxon>Sar</taxon>
        <taxon>Stramenopiles</taxon>
        <taxon>Ochrophyta</taxon>
        <taxon>Bacillariophyta</taxon>
        <taxon>Bacillariophyceae</taxon>
        <taxon>Bacillariophycidae</taxon>
        <taxon>Naviculales</taxon>
        <taxon>Phaeodactylaceae</taxon>
        <taxon>Phaeodactylum</taxon>
    </lineage>
</organism>
<evidence type="ECO:0000256" key="9">
    <source>
        <dbReference type="ARBA" id="ARBA00022842"/>
    </source>
</evidence>
<evidence type="ECO:0000256" key="5">
    <source>
        <dbReference type="ARBA" id="ARBA00022723"/>
    </source>
</evidence>
<keyword evidence="7" id="KW-0418">Kinase</keyword>
<keyword evidence="5" id="KW-0479">Metal-binding</keyword>
<dbReference type="Gene3D" id="3.30.200.20">
    <property type="entry name" value="Phosphorylase Kinase, domain 1"/>
    <property type="match status" value="1"/>
</dbReference>
<evidence type="ECO:0000256" key="8">
    <source>
        <dbReference type="ARBA" id="ARBA00022840"/>
    </source>
</evidence>
<dbReference type="InterPro" id="IPR018935">
    <property type="entry name" value="RIO_kinase_CS"/>
</dbReference>
<keyword evidence="8" id="KW-0067">ATP-binding</keyword>
<reference evidence="15" key="2">
    <citation type="submission" date="2008-08" db="EMBL/GenBank/DDBJ databases">
        <authorList>
            <consortium name="Diatom Consortium"/>
            <person name="Grigoriev I."/>
            <person name="Grimwood J."/>
            <person name="Kuo A."/>
            <person name="Otillar R.P."/>
            <person name="Salamov A."/>
            <person name="Detter J.C."/>
            <person name="Lindquist E."/>
            <person name="Shapiro H."/>
            <person name="Lucas S."/>
            <person name="Glavina del Rio T."/>
            <person name="Pitluck S."/>
            <person name="Rokhsar D."/>
            <person name="Bowler C."/>
        </authorList>
    </citation>
    <scope>GENOME REANNOTATION</scope>
    <source>
        <strain evidence="15">CCAP 1055/1</strain>
    </source>
</reference>
<dbReference type="AlphaFoldDB" id="B7G0S8"/>
<feature type="compositionally biased region" description="Basic residues" evidence="12">
    <location>
        <begin position="171"/>
        <end position="183"/>
    </location>
</feature>
<dbReference type="Pfam" id="PF01163">
    <property type="entry name" value="RIO1"/>
    <property type="match status" value="1"/>
</dbReference>
<evidence type="ECO:0000256" key="3">
    <source>
        <dbReference type="ARBA" id="ARBA00022527"/>
    </source>
</evidence>
<dbReference type="PROSITE" id="PS01245">
    <property type="entry name" value="RIO1"/>
    <property type="match status" value="1"/>
</dbReference>
<evidence type="ECO:0000256" key="1">
    <source>
        <dbReference type="ARBA" id="ARBA00009196"/>
    </source>
</evidence>
<keyword evidence="15" id="KW-1185">Reference proteome</keyword>
<comment type="catalytic activity">
    <reaction evidence="10">
        <text>L-threonyl-[protein] + ATP = O-phospho-L-threonyl-[protein] + ADP + H(+)</text>
        <dbReference type="Rhea" id="RHEA:46608"/>
        <dbReference type="Rhea" id="RHEA-COMP:11060"/>
        <dbReference type="Rhea" id="RHEA-COMP:11605"/>
        <dbReference type="ChEBI" id="CHEBI:15378"/>
        <dbReference type="ChEBI" id="CHEBI:30013"/>
        <dbReference type="ChEBI" id="CHEBI:30616"/>
        <dbReference type="ChEBI" id="CHEBI:61977"/>
        <dbReference type="ChEBI" id="CHEBI:456216"/>
        <dbReference type="EC" id="2.7.11.1"/>
    </reaction>
</comment>
<evidence type="ECO:0000256" key="12">
    <source>
        <dbReference type="SAM" id="MobiDB-lite"/>
    </source>
</evidence>
<dbReference type="PROSITE" id="PS00109">
    <property type="entry name" value="PROTEIN_KINASE_TYR"/>
    <property type="match status" value="1"/>
</dbReference>
<feature type="compositionally biased region" description="Polar residues" evidence="12">
    <location>
        <begin position="190"/>
        <end position="199"/>
    </location>
</feature>
<feature type="compositionally biased region" description="Polar residues" evidence="12">
    <location>
        <begin position="399"/>
        <end position="408"/>
    </location>
</feature>
<dbReference type="GO" id="GO:0046872">
    <property type="term" value="F:metal ion binding"/>
    <property type="evidence" value="ECO:0007669"/>
    <property type="project" value="UniProtKB-KW"/>
</dbReference>
<evidence type="ECO:0000256" key="6">
    <source>
        <dbReference type="ARBA" id="ARBA00022741"/>
    </source>
</evidence>
<dbReference type="SUPFAM" id="SSF56112">
    <property type="entry name" value="Protein kinase-like (PK-like)"/>
    <property type="match status" value="1"/>
</dbReference>
<evidence type="ECO:0000313" key="14">
    <source>
        <dbReference type="EMBL" id="EEC48133.1"/>
    </source>
</evidence>
<evidence type="ECO:0000259" key="13">
    <source>
        <dbReference type="PROSITE" id="PS50011"/>
    </source>
</evidence>
<keyword evidence="6" id="KW-0547">Nucleotide-binding</keyword>
<dbReference type="InterPro" id="IPR000719">
    <property type="entry name" value="Prot_kinase_dom"/>
</dbReference>
<evidence type="ECO:0000256" key="10">
    <source>
        <dbReference type="ARBA" id="ARBA00047899"/>
    </source>
</evidence>
<dbReference type="InterPro" id="IPR051272">
    <property type="entry name" value="RIO-type_Ser/Thr_kinase"/>
</dbReference>
<dbReference type="GO" id="GO:0005524">
    <property type="term" value="F:ATP binding"/>
    <property type="evidence" value="ECO:0007669"/>
    <property type="project" value="UniProtKB-KW"/>
</dbReference>
<dbReference type="GO" id="GO:0004674">
    <property type="term" value="F:protein serine/threonine kinase activity"/>
    <property type="evidence" value="ECO:0007669"/>
    <property type="project" value="UniProtKB-KW"/>
</dbReference>
<feature type="region of interest" description="Disordered" evidence="12">
    <location>
        <begin position="491"/>
        <end position="563"/>
    </location>
</feature>
<evidence type="ECO:0000256" key="2">
    <source>
        <dbReference type="ARBA" id="ARBA00012513"/>
    </source>
</evidence>
<dbReference type="STRING" id="556484.B7G0S8"/>
<evidence type="ECO:0000313" key="15">
    <source>
        <dbReference type="Proteomes" id="UP000000759"/>
    </source>
</evidence>
<dbReference type="SMART" id="SM00090">
    <property type="entry name" value="RIO"/>
    <property type="match status" value="1"/>
</dbReference>
<feature type="domain" description="Protein kinase" evidence="13">
    <location>
        <begin position="1030"/>
        <end position="1269"/>
    </location>
</feature>
<dbReference type="InterPro" id="IPR000687">
    <property type="entry name" value="RIO_kinase"/>
</dbReference>
<dbReference type="CDD" id="cd05145">
    <property type="entry name" value="RIO1_like"/>
    <property type="match status" value="1"/>
</dbReference>
<feature type="compositionally biased region" description="Acidic residues" evidence="12">
    <location>
        <begin position="500"/>
        <end position="517"/>
    </location>
</feature>
<feature type="region of interest" description="Disordered" evidence="12">
    <location>
        <begin position="329"/>
        <end position="348"/>
    </location>
</feature>
<comment type="catalytic activity">
    <reaction evidence="11">
        <text>L-seryl-[protein] + ATP = O-phospho-L-seryl-[protein] + ADP + H(+)</text>
        <dbReference type="Rhea" id="RHEA:17989"/>
        <dbReference type="Rhea" id="RHEA-COMP:9863"/>
        <dbReference type="Rhea" id="RHEA-COMP:11604"/>
        <dbReference type="ChEBI" id="CHEBI:15378"/>
        <dbReference type="ChEBI" id="CHEBI:29999"/>
        <dbReference type="ChEBI" id="CHEBI:30616"/>
        <dbReference type="ChEBI" id="CHEBI:83421"/>
        <dbReference type="ChEBI" id="CHEBI:456216"/>
        <dbReference type="EC" id="2.7.11.1"/>
    </reaction>
</comment>
<evidence type="ECO:0000256" key="7">
    <source>
        <dbReference type="ARBA" id="ARBA00022777"/>
    </source>
</evidence>
<feature type="region of interest" description="Disordered" evidence="12">
    <location>
        <begin position="1"/>
        <end position="22"/>
    </location>
</feature>
<accession>B7G0S8</accession>
<feature type="compositionally biased region" description="Basic and acidic residues" evidence="12">
    <location>
        <begin position="237"/>
        <end position="246"/>
    </location>
</feature>
<name>B7G0S8_PHATC</name>
<proteinExistence type="inferred from homology"/>
<dbReference type="InterPro" id="IPR008266">
    <property type="entry name" value="Tyr_kinase_AS"/>
</dbReference>
<evidence type="ECO:0000256" key="4">
    <source>
        <dbReference type="ARBA" id="ARBA00022679"/>
    </source>
</evidence>
<dbReference type="PROSITE" id="PS50011">
    <property type="entry name" value="PROTEIN_KINASE_DOM"/>
    <property type="match status" value="1"/>
</dbReference>